<protein>
    <submittedName>
        <fullName evidence="2">Aminoglycoside phosphotransferase family protein</fullName>
    </submittedName>
</protein>
<reference evidence="3" key="1">
    <citation type="submission" date="2019-04" db="EMBL/GenBank/DDBJ databases">
        <title>Nocardioides xinjiangensis sp. nov.</title>
        <authorList>
            <person name="Liu S."/>
        </authorList>
    </citation>
    <scope>NUCLEOTIDE SEQUENCE [LARGE SCALE GENOMIC DNA]</scope>
    <source>
        <strain evidence="3">18</strain>
    </source>
</reference>
<proteinExistence type="predicted"/>
<evidence type="ECO:0000313" key="3">
    <source>
        <dbReference type="Proteomes" id="UP000308760"/>
    </source>
</evidence>
<dbReference type="GO" id="GO:0016740">
    <property type="term" value="F:transferase activity"/>
    <property type="evidence" value="ECO:0007669"/>
    <property type="project" value="UniProtKB-KW"/>
</dbReference>
<sequence length="330" mass="35385">MDAAQVAEQLGLGRSRRPATALKDEEGSWAWKVDTDSGAWVVKVNNDWGDHYARAIEQAGQLEIGAWRAGVAMPEPFIPDAATVGLWQPIGENRFARALRFLDGEHPTTPLAPEVAHWTGATIAALARLAIPADPTIDFAFNPHPESDWDEWLDQAIDLGVLDKEAARALKDAAMYINPITEAALASPPEKLIVHSDISFANILLTADGPALLDFDGAAPGVPWWELIATAFGLDGTDIRTMEPERTTVDNCLAGFADAGGGIGPTDETAFTGMLAGRLASTAWELWMACGHRGGGPELHAEFTRAVRLSVSALTTMVGSTPEWATWLRA</sequence>
<evidence type="ECO:0000259" key="1">
    <source>
        <dbReference type="Pfam" id="PF01636"/>
    </source>
</evidence>
<dbReference type="Pfam" id="PF01636">
    <property type="entry name" value="APH"/>
    <property type="match status" value="1"/>
</dbReference>
<evidence type="ECO:0000313" key="2">
    <source>
        <dbReference type="EMBL" id="THV39809.1"/>
    </source>
</evidence>
<gene>
    <name evidence="2" type="ORF">FAB82_16495</name>
</gene>
<dbReference type="SUPFAM" id="SSF56112">
    <property type="entry name" value="Protein kinase-like (PK-like)"/>
    <property type="match status" value="1"/>
</dbReference>
<comment type="caution">
    <text evidence="2">The sequence shown here is derived from an EMBL/GenBank/DDBJ whole genome shotgun (WGS) entry which is preliminary data.</text>
</comment>
<feature type="domain" description="Aminoglycoside phosphotransferase" evidence="1">
    <location>
        <begin position="31"/>
        <end position="231"/>
    </location>
</feature>
<dbReference type="OrthoDB" id="30633at2"/>
<accession>A0A4S8QEY5</accession>
<dbReference type="InterPro" id="IPR011009">
    <property type="entry name" value="Kinase-like_dom_sf"/>
</dbReference>
<keyword evidence="3" id="KW-1185">Reference proteome</keyword>
<reference evidence="2 3" key="2">
    <citation type="submission" date="2019-05" db="EMBL/GenBank/DDBJ databases">
        <title>Glycomyces buryatensis sp. nov.</title>
        <authorList>
            <person name="Nikitina E."/>
        </authorList>
    </citation>
    <scope>NUCLEOTIDE SEQUENCE [LARGE SCALE GENOMIC DNA]</scope>
    <source>
        <strain evidence="2 3">18</strain>
    </source>
</reference>
<dbReference type="Proteomes" id="UP000308760">
    <property type="component" value="Unassembled WGS sequence"/>
</dbReference>
<dbReference type="Gene3D" id="3.90.1200.10">
    <property type="match status" value="1"/>
</dbReference>
<name>A0A4S8QEY5_9ACTN</name>
<dbReference type="RefSeq" id="WP_136535638.1">
    <property type="nucleotide sequence ID" value="NZ_STGY01000061.1"/>
</dbReference>
<dbReference type="InterPro" id="IPR002575">
    <property type="entry name" value="Aminoglycoside_PTrfase"/>
</dbReference>
<organism evidence="2 3">
    <name type="scientific">Glycomyces buryatensis</name>
    <dbReference type="NCBI Taxonomy" id="2570927"/>
    <lineage>
        <taxon>Bacteria</taxon>
        <taxon>Bacillati</taxon>
        <taxon>Actinomycetota</taxon>
        <taxon>Actinomycetes</taxon>
        <taxon>Glycomycetales</taxon>
        <taxon>Glycomycetaceae</taxon>
        <taxon>Glycomyces</taxon>
    </lineage>
</organism>
<dbReference type="EMBL" id="STGY01000061">
    <property type="protein sequence ID" value="THV39809.1"/>
    <property type="molecule type" value="Genomic_DNA"/>
</dbReference>
<dbReference type="AlphaFoldDB" id="A0A4S8QEY5"/>
<keyword evidence="2" id="KW-0808">Transferase</keyword>